<name>A0A2A9MKI2_BESBE</name>
<dbReference type="GO" id="GO:0004843">
    <property type="term" value="F:cysteine-type deubiquitinase activity"/>
    <property type="evidence" value="ECO:0007669"/>
    <property type="project" value="UniProtKB-UniRule"/>
</dbReference>
<dbReference type="STRING" id="94643.A0A2A9MKI2"/>
<accession>A0A2A9MKI2</accession>
<comment type="similarity">
    <text evidence="2 8">Belongs to the peptidase C12 family.</text>
</comment>
<evidence type="ECO:0000256" key="3">
    <source>
        <dbReference type="ARBA" id="ARBA00012759"/>
    </source>
</evidence>
<dbReference type="EMBL" id="NWUJ01000001">
    <property type="protein sequence ID" value="PFH37724.1"/>
    <property type="molecule type" value="Genomic_DNA"/>
</dbReference>
<evidence type="ECO:0000313" key="11">
    <source>
        <dbReference type="Proteomes" id="UP000224006"/>
    </source>
</evidence>
<dbReference type="InterPro" id="IPR036959">
    <property type="entry name" value="Peptidase_C12_UCH_sf"/>
</dbReference>
<comment type="caution">
    <text evidence="10">The sequence shown here is derived from an EMBL/GenBank/DDBJ whole genome shotgun (WGS) entry which is preliminary data.</text>
</comment>
<dbReference type="PANTHER" id="PTHR10589:SF17">
    <property type="entry name" value="UBIQUITIN CARBOXYL-TERMINAL HYDROLASE"/>
    <property type="match status" value="1"/>
</dbReference>
<evidence type="ECO:0000256" key="8">
    <source>
        <dbReference type="PROSITE-ProRule" id="PRU01393"/>
    </source>
</evidence>
<feature type="active site" description="Nucleophile" evidence="8">
    <location>
        <position position="113"/>
    </location>
</feature>
<evidence type="ECO:0000256" key="6">
    <source>
        <dbReference type="ARBA" id="ARBA00022801"/>
    </source>
</evidence>
<dbReference type="InterPro" id="IPR001578">
    <property type="entry name" value="Peptidase_C12_UCH"/>
</dbReference>
<evidence type="ECO:0000256" key="7">
    <source>
        <dbReference type="ARBA" id="ARBA00022807"/>
    </source>
</evidence>
<dbReference type="InterPro" id="IPR038765">
    <property type="entry name" value="Papain-like_cys_pep_sf"/>
</dbReference>
<gene>
    <name evidence="10" type="ORF">BESB_000660</name>
</gene>
<evidence type="ECO:0000256" key="5">
    <source>
        <dbReference type="ARBA" id="ARBA00022786"/>
    </source>
</evidence>
<keyword evidence="6 8" id="KW-0378">Hydrolase</keyword>
<keyword evidence="5 8" id="KW-0833">Ubl conjugation pathway</keyword>
<dbReference type="AlphaFoldDB" id="A0A2A9MKI2"/>
<evidence type="ECO:0000256" key="2">
    <source>
        <dbReference type="ARBA" id="ARBA00009326"/>
    </source>
</evidence>
<dbReference type="SUPFAM" id="SSF54001">
    <property type="entry name" value="Cysteine proteinases"/>
    <property type="match status" value="1"/>
</dbReference>
<feature type="site" description="Transition state stabilizer" evidence="8">
    <location>
        <position position="107"/>
    </location>
</feature>
<dbReference type="Pfam" id="PF01088">
    <property type="entry name" value="Peptidase_C12"/>
    <property type="match status" value="1"/>
</dbReference>
<dbReference type="GO" id="GO:0006511">
    <property type="term" value="P:ubiquitin-dependent protein catabolic process"/>
    <property type="evidence" value="ECO:0007669"/>
    <property type="project" value="UniProtKB-UniRule"/>
</dbReference>
<dbReference type="PANTHER" id="PTHR10589">
    <property type="entry name" value="UBIQUITIN CARBOXYL-TERMINAL HYDROLASE"/>
    <property type="match status" value="1"/>
</dbReference>
<evidence type="ECO:0000256" key="1">
    <source>
        <dbReference type="ARBA" id="ARBA00000707"/>
    </source>
</evidence>
<dbReference type="OrthoDB" id="427186at2759"/>
<dbReference type="GO" id="GO:0016579">
    <property type="term" value="P:protein deubiquitination"/>
    <property type="evidence" value="ECO:0007669"/>
    <property type="project" value="TreeGrafter"/>
</dbReference>
<dbReference type="EC" id="3.4.19.12" evidence="3 8"/>
<reference evidence="10 11" key="1">
    <citation type="submission" date="2017-09" db="EMBL/GenBank/DDBJ databases">
        <title>Genome sequencing of Besnoitia besnoiti strain Bb-Ger1.</title>
        <authorList>
            <person name="Schares G."/>
            <person name="Venepally P."/>
            <person name="Lorenzi H.A."/>
        </authorList>
    </citation>
    <scope>NUCLEOTIDE SEQUENCE [LARGE SCALE GENOMIC DNA]</scope>
    <source>
        <strain evidence="10 11">Bb-Ger1</strain>
    </source>
</reference>
<dbReference type="GO" id="GO:0005737">
    <property type="term" value="C:cytoplasm"/>
    <property type="evidence" value="ECO:0007669"/>
    <property type="project" value="TreeGrafter"/>
</dbReference>
<feature type="active site" description="Proton donor" evidence="8">
    <location>
        <position position="188"/>
    </location>
</feature>
<dbReference type="RefSeq" id="XP_029221733.1">
    <property type="nucleotide sequence ID" value="XM_029358821.1"/>
</dbReference>
<keyword evidence="7 8" id="KW-0788">Thiol protease</keyword>
<keyword evidence="4 8" id="KW-0645">Protease</keyword>
<feature type="domain" description="UCH catalytic" evidence="9">
    <location>
        <begin position="6"/>
        <end position="265"/>
    </location>
</feature>
<evidence type="ECO:0000313" key="10">
    <source>
        <dbReference type="EMBL" id="PFH37724.1"/>
    </source>
</evidence>
<dbReference type="PROSITE" id="PS52048">
    <property type="entry name" value="UCH_DOMAIN"/>
    <property type="match status" value="1"/>
</dbReference>
<comment type="catalytic activity">
    <reaction evidence="1 8">
        <text>Thiol-dependent hydrolysis of ester, thioester, amide, peptide and isopeptide bonds formed by the C-terminal Gly of ubiquitin (a 76-residue protein attached to proteins as an intracellular targeting signal).</text>
        <dbReference type="EC" id="3.4.19.12"/>
    </reaction>
</comment>
<evidence type="ECO:0000256" key="4">
    <source>
        <dbReference type="ARBA" id="ARBA00022670"/>
    </source>
</evidence>
<dbReference type="Proteomes" id="UP000224006">
    <property type="component" value="Chromosome I"/>
</dbReference>
<organism evidence="10 11">
    <name type="scientific">Besnoitia besnoiti</name>
    <name type="common">Apicomplexan protozoan</name>
    <dbReference type="NCBI Taxonomy" id="94643"/>
    <lineage>
        <taxon>Eukaryota</taxon>
        <taxon>Sar</taxon>
        <taxon>Alveolata</taxon>
        <taxon>Apicomplexa</taxon>
        <taxon>Conoidasida</taxon>
        <taxon>Coccidia</taxon>
        <taxon>Eucoccidiorida</taxon>
        <taxon>Eimeriorina</taxon>
        <taxon>Sarcocystidae</taxon>
        <taxon>Besnoitia</taxon>
    </lineage>
</organism>
<evidence type="ECO:0000259" key="9">
    <source>
        <dbReference type="PROSITE" id="PS52048"/>
    </source>
</evidence>
<proteinExistence type="inferred from homology"/>
<dbReference type="KEGG" id="bbes:BESB_000660"/>
<dbReference type="GeneID" id="40305129"/>
<feature type="site" description="Important for enzyme activity" evidence="8">
    <location>
        <position position="205"/>
    </location>
</feature>
<dbReference type="VEuPathDB" id="ToxoDB:BESB_000660"/>
<sequence>MVQPCRWLPLEADPLLFAQYVNALGGPVAAALEQGDEAEQRHEAHEAVLVFEDLLALEPWAAAMLKKPTVAVLLLFPITTATESARREQEAAEPGRELEKNVWFTKQTVDNACGTVALLHCIANLPREKFPLQPGGFLETFLRETASLSPEARAQRLETDVALASAHRAFETKGQSAVPAPESGVDTHFVAFVYDEKTGMLVELDGRKARPVSHGAVLGDATPPPRLEAVARDQLLLKKAVEVIQKEFVDKSPGELRFQVIAVGDAHAPPQM</sequence>
<keyword evidence="11" id="KW-1185">Reference proteome</keyword>
<protein>
    <recommendedName>
        <fullName evidence="3 8">ubiquitinyl hydrolase 1</fullName>
        <ecNumber evidence="3 8">3.4.19.12</ecNumber>
    </recommendedName>
</protein>
<dbReference type="Gene3D" id="3.40.532.10">
    <property type="entry name" value="Peptidase C12, ubiquitin carboxyl-terminal hydrolase"/>
    <property type="match status" value="1"/>
</dbReference>